<comment type="cofactor">
    <cofactor evidence="1">
        <name>(R)-lipoate</name>
        <dbReference type="ChEBI" id="CHEBI:83088"/>
    </cofactor>
</comment>
<keyword evidence="7" id="KW-0450">Lipoyl</keyword>
<dbReference type="GO" id="GO:0006554">
    <property type="term" value="P:lysine catabolic process"/>
    <property type="evidence" value="ECO:0007669"/>
    <property type="project" value="UniProtKB-UniRule"/>
</dbReference>
<dbReference type="SUPFAM" id="SSF52777">
    <property type="entry name" value="CoA-dependent acyltransferases"/>
    <property type="match status" value="1"/>
</dbReference>
<evidence type="ECO:0000256" key="8">
    <source>
        <dbReference type="ARBA" id="ARBA00023315"/>
    </source>
</evidence>
<comment type="function">
    <text evidence="2">E2 component of the 2-oxoglutarate dehydrogenase (OGDH) complex which catalyzes the second step in the conversion of 2-oxoglutarate to succinyl-CoA and CO(2).</text>
</comment>
<comment type="pathway">
    <text evidence="3">Amino-acid degradation; L-lysine degradation via saccharopine pathway; glutaryl-CoA from L-lysine: step 6/6.</text>
</comment>
<dbReference type="InterPro" id="IPR050537">
    <property type="entry name" value="2-oxoacid_dehydrogenase"/>
</dbReference>
<dbReference type="GO" id="GO:0005829">
    <property type="term" value="C:cytosol"/>
    <property type="evidence" value="ECO:0007669"/>
    <property type="project" value="TreeGrafter"/>
</dbReference>
<evidence type="ECO:0000259" key="11">
    <source>
        <dbReference type="Pfam" id="PF00198"/>
    </source>
</evidence>
<evidence type="ECO:0000256" key="2">
    <source>
        <dbReference type="ARBA" id="ARBA00004052"/>
    </source>
</evidence>
<dbReference type="Pfam" id="PF00198">
    <property type="entry name" value="2-oxoacid_dh"/>
    <property type="match status" value="1"/>
</dbReference>
<comment type="similarity">
    <text evidence="4">Belongs to the 2-oxoacid dehydrogenase family.</text>
</comment>
<dbReference type="EMBL" id="UGFG01000001">
    <property type="protein sequence ID" value="STM40019.1"/>
    <property type="molecule type" value="Genomic_DNA"/>
</dbReference>
<dbReference type="InterPro" id="IPR001078">
    <property type="entry name" value="2-oxoacid_DH_actylTfrase"/>
</dbReference>
<evidence type="ECO:0000256" key="10">
    <source>
        <dbReference type="NCBIfam" id="TIGR01347"/>
    </source>
</evidence>
<comment type="catalytic activity">
    <reaction evidence="9">
        <text>N(6)-[(R)-dihydrolipoyl]-L-lysyl-[protein] + succinyl-CoA = N(6)-[(R)-S(8)-succinyldihydrolipoyl]-L-lysyl-[protein] + CoA</text>
        <dbReference type="Rhea" id="RHEA:15213"/>
        <dbReference type="Rhea" id="RHEA-COMP:10475"/>
        <dbReference type="Rhea" id="RHEA-COMP:20092"/>
        <dbReference type="ChEBI" id="CHEBI:57287"/>
        <dbReference type="ChEBI" id="CHEBI:57292"/>
        <dbReference type="ChEBI" id="CHEBI:83100"/>
        <dbReference type="ChEBI" id="CHEBI:83120"/>
        <dbReference type="EC" id="2.3.1.61"/>
    </reaction>
</comment>
<dbReference type="InterPro" id="IPR006255">
    <property type="entry name" value="SucB"/>
</dbReference>
<reference evidence="12 13" key="1">
    <citation type="submission" date="2018-06" db="EMBL/GenBank/DDBJ databases">
        <authorList>
            <consortium name="Pathogen Informatics"/>
            <person name="Doyle S."/>
        </authorList>
    </citation>
    <scope>NUCLEOTIDE SEQUENCE [LARGE SCALE GENOMIC DNA]</scope>
    <source>
        <strain evidence="12 13">NCTC8500</strain>
    </source>
</reference>
<dbReference type="EC" id="2.3.1.61" evidence="10"/>
<evidence type="ECO:0000256" key="7">
    <source>
        <dbReference type="ARBA" id="ARBA00022823"/>
    </source>
</evidence>
<feature type="domain" description="2-oxoacid dehydrogenase acyltransferase catalytic" evidence="11">
    <location>
        <begin position="2"/>
        <end position="203"/>
    </location>
</feature>
<dbReference type="Proteomes" id="UP000254429">
    <property type="component" value="Unassembled WGS sequence"/>
</dbReference>
<evidence type="ECO:0000313" key="12">
    <source>
        <dbReference type="EMBL" id="STM40019.1"/>
    </source>
</evidence>
<evidence type="ECO:0000256" key="4">
    <source>
        <dbReference type="ARBA" id="ARBA00007317"/>
    </source>
</evidence>
<keyword evidence="6 12" id="KW-0808">Transferase</keyword>
<sequence length="205" mass="22822">MLTTFNEVNMKPIMDLRKQYGEAFEKRHGIRLGFMSFYVKAVVEALKRYPEVNASIDGDDVVYHNYFDVSMAVSTPRGLVTPVLRDVDTLGMADIEKKIKELAVKGRDGKLTVEDLTGGNFTITNGGVFGSLMSTPIINPPQSAILGMHAIKDRPMAVNGQVEILPMMYLALSYDHRLIDGRESVGFLVTIKELLEDPTRLLLDV</sequence>
<evidence type="ECO:0000256" key="9">
    <source>
        <dbReference type="ARBA" id="ARBA00052761"/>
    </source>
</evidence>
<evidence type="ECO:0000256" key="3">
    <source>
        <dbReference type="ARBA" id="ARBA00005145"/>
    </source>
</evidence>
<dbReference type="FunFam" id="3.30.559.10:FF:000005">
    <property type="entry name" value="Dihydrolipoyllysine-residue succinyltransferase component of 2-oxoglutarate dehydrogenase complex"/>
    <property type="match status" value="1"/>
</dbReference>
<keyword evidence="8 12" id="KW-0012">Acyltransferase</keyword>
<dbReference type="GO" id="GO:0006099">
    <property type="term" value="P:tricarboxylic acid cycle"/>
    <property type="evidence" value="ECO:0007669"/>
    <property type="project" value="UniProtKB-UniRule"/>
</dbReference>
<evidence type="ECO:0000256" key="5">
    <source>
        <dbReference type="ARBA" id="ARBA00022532"/>
    </source>
</evidence>
<evidence type="ECO:0000256" key="6">
    <source>
        <dbReference type="ARBA" id="ARBA00022679"/>
    </source>
</evidence>
<evidence type="ECO:0000313" key="13">
    <source>
        <dbReference type="Proteomes" id="UP000254429"/>
    </source>
</evidence>
<dbReference type="AlphaFoldDB" id="A0A377DV89"/>
<dbReference type="Gene3D" id="3.30.559.10">
    <property type="entry name" value="Chloramphenicol acetyltransferase-like domain"/>
    <property type="match status" value="1"/>
</dbReference>
<dbReference type="GO" id="GO:0045252">
    <property type="term" value="C:oxoglutarate dehydrogenase complex"/>
    <property type="evidence" value="ECO:0007669"/>
    <property type="project" value="UniProtKB-UniRule"/>
</dbReference>
<name>A0A377DV89_ECOLX</name>
<dbReference type="NCBIfam" id="TIGR01347">
    <property type="entry name" value="sucB"/>
    <property type="match status" value="1"/>
</dbReference>
<proteinExistence type="inferred from homology"/>
<dbReference type="PANTHER" id="PTHR43416">
    <property type="entry name" value="DIHYDROLIPOYLLYSINE-RESIDUE SUCCINYLTRANSFERASE COMPONENT OF 2-OXOGLUTARATE DEHYDROGENASE COMPLEX, MITOCHONDRIAL-RELATED"/>
    <property type="match status" value="1"/>
</dbReference>
<organism evidence="12 13">
    <name type="scientific">Escherichia coli</name>
    <dbReference type="NCBI Taxonomy" id="562"/>
    <lineage>
        <taxon>Bacteria</taxon>
        <taxon>Pseudomonadati</taxon>
        <taxon>Pseudomonadota</taxon>
        <taxon>Gammaproteobacteria</taxon>
        <taxon>Enterobacterales</taxon>
        <taxon>Enterobacteriaceae</taxon>
        <taxon>Escherichia</taxon>
    </lineage>
</organism>
<dbReference type="GO" id="GO:0004149">
    <property type="term" value="F:dihydrolipoyllysine-residue succinyltransferase activity"/>
    <property type="evidence" value="ECO:0007669"/>
    <property type="project" value="UniProtKB-UniRule"/>
</dbReference>
<keyword evidence="5" id="KW-0816">Tricarboxylic acid cycle</keyword>
<dbReference type="PANTHER" id="PTHR43416:SF5">
    <property type="entry name" value="DIHYDROLIPOYLLYSINE-RESIDUE SUCCINYLTRANSFERASE COMPONENT OF 2-OXOGLUTARATE DEHYDROGENASE COMPLEX, MITOCHONDRIAL"/>
    <property type="match status" value="1"/>
</dbReference>
<dbReference type="InterPro" id="IPR023213">
    <property type="entry name" value="CAT-like_dom_sf"/>
</dbReference>
<accession>A0A377DV89</accession>
<evidence type="ECO:0000256" key="1">
    <source>
        <dbReference type="ARBA" id="ARBA00001938"/>
    </source>
</evidence>
<protein>
    <recommendedName>
        <fullName evidence="10">Dihydrolipoyllysine-residue succinyltransferase</fullName>
        <ecNumber evidence="10">2.3.1.61</ecNumber>
    </recommendedName>
</protein>
<gene>
    <name evidence="12" type="primary">sucB_1</name>
    <name evidence="12" type="ORF">NCTC8500_03853</name>
</gene>